<dbReference type="GO" id="GO:0005886">
    <property type="term" value="C:plasma membrane"/>
    <property type="evidence" value="ECO:0007669"/>
    <property type="project" value="UniProtKB-SubCell"/>
</dbReference>
<evidence type="ECO:0000313" key="6">
    <source>
        <dbReference type="EMBL" id="KAF2639274.1"/>
    </source>
</evidence>
<dbReference type="PANTHER" id="PTHR46494:SF1">
    <property type="entry name" value="CORA FAMILY METAL ION TRANSPORTER (EUROFUNG)"/>
    <property type="match status" value="1"/>
</dbReference>
<name>A0A6A6RZ94_9PLEO</name>
<feature type="transmembrane region" description="Helical" evidence="5">
    <location>
        <begin position="89"/>
        <end position="107"/>
    </location>
</feature>
<evidence type="ECO:0000256" key="5">
    <source>
        <dbReference type="SAM" id="Phobius"/>
    </source>
</evidence>
<evidence type="ECO:0000256" key="4">
    <source>
        <dbReference type="ARBA" id="ARBA00023136"/>
    </source>
</evidence>
<evidence type="ECO:0000256" key="2">
    <source>
        <dbReference type="ARBA" id="ARBA00022692"/>
    </source>
</evidence>
<dbReference type="Proteomes" id="UP000799753">
    <property type="component" value="Unassembled WGS sequence"/>
</dbReference>
<dbReference type="PANTHER" id="PTHR46494">
    <property type="entry name" value="CORA FAMILY METAL ION TRANSPORTER (EUROFUNG)"/>
    <property type="match status" value="1"/>
</dbReference>
<sequence>MREELGLIAEINMMQQEILSNYRRILEPCTFRATTLLRATRFKVEAHFIGIQLQNTHAVHLHLSDINSRLKDVSNHVSRMLKVQQENNGNTIIVFTIVTIIFLPLSWATSYLGMNTSDIRDLQQGQWLFWLIAVPVTTAVIGVAVLVVLKGESIREFFIRREAAKDGQRGGPSNMALKRRLSIRMTDDSMVRRRTTLEPDDNDSWRRFRKRSTRIRGEGEV</sequence>
<dbReference type="AlphaFoldDB" id="A0A6A6RZ94"/>
<dbReference type="InterPro" id="IPR045863">
    <property type="entry name" value="CorA_TM1_TM2"/>
</dbReference>
<proteinExistence type="predicted"/>
<reference evidence="6" key="1">
    <citation type="journal article" date="2020" name="Stud. Mycol.">
        <title>101 Dothideomycetes genomes: a test case for predicting lifestyles and emergence of pathogens.</title>
        <authorList>
            <person name="Haridas S."/>
            <person name="Albert R."/>
            <person name="Binder M."/>
            <person name="Bloem J."/>
            <person name="Labutti K."/>
            <person name="Salamov A."/>
            <person name="Andreopoulos B."/>
            <person name="Baker S."/>
            <person name="Barry K."/>
            <person name="Bills G."/>
            <person name="Bluhm B."/>
            <person name="Cannon C."/>
            <person name="Castanera R."/>
            <person name="Culley D."/>
            <person name="Daum C."/>
            <person name="Ezra D."/>
            <person name="Gonzalez J."/>
            <person name="Henrissat B."/>
            <person name="Kuo A."/>
            <person name="Liang C."/>
            <person name="Lipzen A."/>
            <person name="Lutzoni F."/>
            <person name="Magnuson J."/>
            <person name="Mondo S."/>
            <person name="Nolan M."/>
            <person name="Ohm R."/>
            <person name="Pangilinan J."/>
            <person name="Park H.-J."/>
            <person name="Ramirez L."/>
            <person name="Alfaro M."/>
            <person name="Sun H."/>
            <person name="Tritt A."/>
            <person name="Yoshinaga Y."/>
            <person name="Zwiers L.-H."/>
            <person name="Turgeon B."/>
            <person name="Goodwin S."/>
            <person name="Spatafora J."/>
            <person name="Crous P."/>
            <person name="Grigoriev I."/>
        </authorList>
    </citation>
    <scope>NUCLEOTIDE SEQUENCE</scope>
    <source>
        <strain evidence="6">CBS 473.64</strain>
    </source>
</reference>
<keyword evidence="7" id="KW-1185">Reference proteome</keyword>
<protein>
    <recommendedName>
        <fullName evidence="8">Cora-domain-containing protein</fullName>
    </recommendedName>
</protein>
<dbReference type="EMBL" id="MU006787">
    <property type="protein sequence ID" value="KAF2639274.1"/>
    <property type="molecule type" value="Genomic_DNA"/>
</dbReference>
<dbReference type="OrthoDB" id="5430750at2759"/>
<keyword evidence="4 5" id="KW-0472">Membrane</keyword>
<keyword evidence="2 5" id="KW-0812">Transmembrane</keyword>
<gene>
    <name evidence="6" type="ORF">P280DRAFT_57283</name>
</gene>
<dbReference type="InterPro" id="IPR002523">
    <property type="entry name" value="MgTranspt_CorA/ZnTranspt_ZntB"/>
</dbReference>
<dbReference type="Gene3D" id="1.20.58.340">
    <property type="entry name" value="Magnesium transport protein CorA, transmembrane region"/>
    <property type="match status" value="1"/>
</dbReference>
<organism evidence="6 7">
    <name type="scientific">Massarina eburnea CBS 473.64</name>
    <dbReference type="NCBI Taxonomy" id="1395130"/>
    <lineage>
        <taxon>Eukaryota</taxon>
        <taxon>Fungi</taxon>
        <taxon>Dikarya</taxon>
        <taxon>Ascomycota</taxon>
        <taxon>Pezizomycotina</taxon>
        <taxon>Dothideomycetes</taxon>
        <taxon>Pleosporomycetidae</taxon>
        <taxon>Pleosporales</taxon>
        <taxon>Massarineae</taxon>
        <taxon>Massarinaceae</taxon>
        <taxon>Massarina</taxon>
    </lineage>
</organism>
<dbReference type="GO" id="GO:0015087">
    <property type="term" value="F:cobalt ion transmembrane transporter activity"/>
    <property type="evidence" value="ECO:0007669"/>
    <property type="project" value="TreeGrafter"/>
</dbReference>
<dbReference type="GO" id="GO:0000287">
    <property type="term" value="F:magnesium ion binding"/>
    <property type="evidence" value="ECO:0007669"/>
    <property type="project" value="TreeGrafter"/>
</dbReference>
<accession>A0A6A6RZ94</accession>
<evidence type="ECO:0000256" key="1">
    <source>
        <dbReference type="ARBA" id="ARBA00004651"/>
    </source>
</evidence>
<feature type="transmembrane region" description="Helical" evidence="5">
    <location>
        <begin position="127"/>
        <end position="149"/>
    </location>
</feature>
<dbReference type="GO" id="GO:0050897">
    <property type="term" value="F:cobalt ion binding"/>
    <property type="evidence" value="ECO:0007669"/>
    <property type="project" value="TreeGrafter"/>
</dbReference>
<evidence type="ECO:0000256" key="3">
    <source>
        <dbReference type="ARBA" id="ARBA00022989"/>
    </source>
</evidence>
<evidence type="ECO:0008006" key="8">
    <source>
        <dbReference type="Google" id="ProtNLM"/>
    </source>
</evidence>
<comment type="subcellular location">
    <subcellularLocation>
        <location evidence="1">Cell membrane</location>
        <topology evidence="1">Multi-pass membrane protein</topology>
    </subcellularLocation>
</comment>
<dbReference type="Pfam" id="PF01544">
    <property type="entry name" value="CorA"/>
    <property type="match status" value="1"/>
</dbReference>
<keyword evidence="3 5" id="KW-1133">Transmembrane helix</keyword>
<evidence type="ECO:0000313" key="7">
    <source>
        <dbReference type="Proteomes" id="UP000799753"/>
    </source>
</evidence>
<dbReference type="SUPFAM" id="SSF144083">
    <property type="entry name" value="Magnesium transport protein CorA, transmembrane region"/>
    <property type="match status" value="1"/>
</dbReference>
<dbReference type="GO" id="GO:0015095">
    <property type="term" value="F:magnesium ion transmembrane transporter activity"/>
    <property type="evidence" value="ECO:0007669"/>
    <property type="project" value="TreeGrafter"/>
</dbReference>